<dbReference type="SFLD" id="SFLDG00002">
    <property type="entry name" value="C1.7:_P-type_atpase_like"/>
    <property type="match status" value="1"/>
</dbReference>
<evidence type="ECO:0000256" key="19">
    <source>
        <dbReference type="SAM" id="Phobius"/>
    </source>
</evidence>
<dbReference type="Gene3D" id="3.40.1110.10">
    <property type="entry name" value="Calcium-transporting ATPase, cytoplasmic domain N"/>
    <property type="match status" value="1"/>
</dbReference>
<reference evidence="21 22" key="1">
    <citation type="submission" date="2022-08" db="EMBL/GenBank/DDBJ databases">
        <authorList>
            <person name="Li F."/>
        </authorList>
    </citation>
    <scope>NUCLEOTIDE SEQUENCE [LARGE SCALE GENOMIC DNA]</scope>
    <source>
        <strain evidence="21 22">10F1B-8-1</strain>
    </source>
</reference>
<dbReference type="Pfam" id="PF00702">
    <property type="entry name" value="Hydrolase"/>
    <property type="match status" value="1"/>
</dbReference>
<dbReference type="SUPFAM" id="SSF56784">
    <property type="entry name" value="HAD-like"/>
    <property type="match status" value="1"/>
</dbReference>
<dbReference type="InterPro" id="IPR036412">
    <property type="entry name" value="HAD-like_sf"/>
</dbReference>
<dbReference type="EC" id="7.2.2.14" evidence="4"/>
<feature type="transmembrane region" description="Helical" evidence="19">
    <location>
        <begin position="94"/>
        <end position="110"/>
    </location>
</feature>
<feature type="transmembrane region" description="Helical" evidence="19">
    <location>
        <begin position="725"/>
        <end position="745"/>
    </location>
</feature>
<evidence type="ECO:0000256" key="16">
    <source>
        <dbReference type="ARBA" id="ARBA00029806"/>
    </source>
</evidence>
<keyword evidence="9 19" id="KW-0812">Transmembrane</keyword>
<organism evidence="21 22">
    <name type="scientific">Protaetiibacter mangrovi</name>
    <dbReference type="NCBI Taxonomy" id="2970926"/>
    <lineage>
        <taxon>Bacteria</taxon>
        <taxon>Bacillati</taxon>
        <taxon>Actinomycetota</taxon>
        <taxon>Actinomycetes</taxon>
        <taxon>Micrococcales</taxon>
        <taxon>Microbacteriaceae</taxon>
        <taxon>Protaetiibacter</taxon>
    </lineage>
</organism>
<accession>A0ABT1ZBZ5</accession>
<dbReference type="PANTHER" id="PTHR42861">
    <property type="entry name" value="CALCIUM-TRANSPORTING ATPASE"/>
    <property type="match status" value="1"/>
</dbReference>
<dbReference type="InterPro" id="IPR004014">
    <property type="entry name" value="ATPase_P-typ_cation-transptr_N"/>
</dbReference>
<dbReference type="InterPro" id="IPR023214">
    <property type="entry name" value="HAD_sf"/>
</dbReference>
<dbReference type="InterPro" id="IPR018303">
    <property type="entry name" value="ATPase_P-typ_P_site"/>
</dbReference>
<feature type="transmembrane region" description="Helical" evidence="19">
    <location>
        <begin position="787"/>
        <end position="806"/>
    </location>
</feature>
<dbReference type="InterPro" id="IPR023298">
    <property type="entry name" value="ATPase_P-typ_TM_dom_sf"/>
</dbReference>
<feature type="transmembrane region" description="Helical" evidence="19">
    <location>
        <begin position="684"/>
        <end position="704"/>
    </location>
</feature>
<evidence type="ECO:0000256" key="10">
    <source>
        <dbReference type="ARBA" id="ARBA00022741"/>
    </source>
</evidence>
<evidence type="ECO:0000256" key="15">
    <source>
        <dbReference type="ARBA" id="ARBA00023136"/>
    </source>
</evidence>
<feature type="domain" description="Cation-transporting P-type ATPase N-terminal" evidence="20">
    <location>
        <begin position="17"/>
        <end position="90"/>
    </location>
</feature>
<evidence type="ECO:0000256" key="4">
    <source>
        <dbReference type="ARBA" id="ARBA00012786"/>
    </source>
</evidence>
<evidence type="ECO:0000256" key="17">
    <source>
        <dbReference type="ARBA" id="ARBA00047295"/>
    </source>
</evidence>
<keyword evidence="10" id="KW-0547">Nucleotide-binding</keyword>
<gene>
    <name evidence="21" type="primary">mgtA</name>
    <name evidence="21" type="ORF">NUH29_01525</name>
</gene>
<name>A0ABT1ZBZ5_9MICO</name>
<dbReference type="PRINTS" id="PR01836">
    <property type="entry name" value="MGATPASE"/>
</dbReference>
<feature type="transmembrane region" description="Helical" evidence="19">
    <location>
        <begin position="818"/>
        <end position="836"/>
    </location>
</feature>
<dbReference type="InterPro" id="IPR044492">
    <property type="entry name" value="P_typ_ATPase_HD_dom"/>
</dbReference>
<feature type="transmembrane region" description="Helical" evidence="19">
    <location>
        <begin position="757"/>
        <end position="775"/>
    </location>
</feature>
<proteinExistence type="inferred from homology"/>
<keyword evidence="15 19" id="KW-0472">Membrane</keyword>
<dbReference type="RefSeq" id="WP_258797106.1">
    <property type="nucleotide sequence ID" value="NZ_JANTHX010000003.1"/>
</dbReference>
<evidence type="ECO:0000256" key="9">
    <source>
        <dbReference type="ARBA" id="ARBA00022692"/>
    </source>
</evidence>
<dbReference type="SUPFAM" id="SSF81653">
    <property type="entry name" value="Calcium ATPase, transduction domain A"/>
    <property type="match status" value="1"/>
</dbReference>
<dbReference type="InterPro" id="IPR023299">
    <property type="entry name" value="ATPase_P-typ_cyto_dom_N"/>
</dbReference>
<comment type="similarity">
    <text evidence="3">Belongs to the cation transport ATPase (P-type) (TC 3.A.3) family. Type IIIB subfamily.</text>
</comment>
<evidence type="ECO:0000256" key="2">
    <source>
        <dbReference type="ARBA" id="ARBA00004429"/>
    </source>
</evidence>
<evidence type="ECO:0000256" key="3">
    <source>
        <dbReference type="ARBA" id="ARBA00008746"/>
    </source>
</evidence>
<keyword evidence="11" id="KW-0067">ATP-binding</keyword>
<evidence type="ECO:0000256" key="13">
    <source>
        <dbReference type="ARBA" id="ARBA00022967"/>
    </source>
</evidence>
<dbReference type="Pfam" id="PF00690">
    <property type="entry name" value="Cation_ATPase_N"/>
    <property type="match status" value="1"/>
</dbReference>
<dbReference type="SMART" id="SM00831">
    <property type="entry name" value="Cation_ATPase_N"/>
    <property type="match status" value="1"/>
</dbReference>
<dbReference type="Gene3D" id="2.70.150.10">
    <property type="entry name" value="Calcium-transporting ATPase, cytoplasmic transduction domain A"/>
    <property type="match status" value="1"/>
</dbReference>
<dbReference type="InterPro" id="IPR006415">
    <property type="entry name" value="P-type_ATPase_IIIB"/>
</dbReference>
<keyword evidence="12" id="KW-0460">Magnesium</keyword>
<dbReference type="SFLD" id="SFLDS00003">
    <property type="entry name" value="Haloacid_Dehalogenase"/>
    <property type="match status" value="1"/>
</dbReference>
<comment type="subcellular location">
    <subcellularLocation>
        <location evidence="2">Cell inner membrane</location>
        <topology evidence="2">Multi-pass membrane protein</topology>
    </subcellularLocation>
</comment>
<dbReference type="PROSITE" id="PS00154">
    <property type="entry name" value="ATPASE_E1_E2"/>
    <property type="match status" value="1"/>
</dbReference>
<keyword evidence="7" id="KW-0997">Cell inner membrane</keyword>
<evidence type="ECO:0000256" key="1">
    <source>
        <dbReference type="ARBA" id="ARBA00003954"/>
    </source>
</evidence>
<dbReference type="Pfam" id="PF00689">
    <property type="entry name" value="Cation_ATPase_C"/>
    <property type="match status" value="1"/>
</dbReference>
<evidence type="ECO:0000256" key="5">
    <source>
        <dbReference type="ARBA" id="ARBA00013555"/>
    </source>
</evidence>
<sequence>MPAAPEPLRGRGDALEAYWSLTPARVRALLGAPADGLDSADAAERLIRYGPNQVDPRRRHSGWRLLARQFLNPIEIILVIATVLAGFLGDWTDSGIILVIILASGVLGFVQEQNAGRAVEALLASVEASCTVRRDATSRSVPVARIVPGDLVLVRAGDLIPGDCVVVTGNGLTVDESALTGETFPAEKRPEAVPPETPLGERVGVAHLGTHVASGSGSLLVVRTGSSTELAAIAARLSDARSSTGFEKGMARFGLLLSQAMLVLVVVIFVVNLVLRRPPIDAALFSLALAVGLTPQLLPAIVAIGLSQGARAMARRRVIVRRLDAIEDIGSMSVLCSDKTGTMTEGRITLARALGLDGEDSPEVAELAALNAGLQVGWANPIDQAILAAHPTPVAAVAVGELPYDFLRRRMTVRALAAPGSAPVLVTKGALGAVLEVCTHAATPEGVVPIARALDVVQRLQAEAADEGFRVLGVATRAIAGDGELTAEDESDLTLMGLVTFADAVKPDAEATIRELGRSGVSVRMVTGDGRLVAQHVARQVGLDTSIVYTGHEIDATGDDALARAVESVHVFAELNPVQKERVIRAYRRGGHVVGYLGDGINDAPPLRAADVGITVDTAVPVAKESAAVVLLDKSLDVLLDGTRQGRRTFANTMKYIFVTTSANFGNMLSMAVASALLPFLPLLAGQILVINLLSDLPATMIATDAVDESQLRRPQRWNLRLIRNYMIVFGALSSVFDLLTFAVLRLAFHAGASEFRSAWLLGSILTEVGVLFVLRTRGPFFRSRPGTGLMVVSALVVAAAGWLPYSPLAVPLGLVPVPGELLAVVIVVTIAYLAANELLKHWFWAWGAPPRAAASRAPAST</sequence>
<evidence type="ECO:0000256" key="12">
    <source>
        <dbReference type="ARBA" id="ARBA00022842"/>
    </source>
</evidence>
<evidence type="ECO:0000259" key="20">
    <source>
        <dbReference type="SMART" id="SM00831"/>
    </source>
</evidence>
<dbReference type="Pfam" id="PF00122">
    <property type="entry name" value="E1-E2_ATPase"/>
    <property type="match status" value="1"/>
</dbReference>
<dbReference type="NCBIfam" id="TIGR01524">
    <property type="entry name" value="ATPase-IIIB_Mg"/>
    <property type="match status" value="1"/>
</dbReference>
<dbReference type="Gene3D" id="3.40.50.1000">
    <property type="entry name" value="HAD superfamily/HAD-like"/>
    <property type="match status" value="1"/>
</dbReference>
<dbReference type="EMBL" id="JANTHX010000003">
    <property type="protein sequence ID" value="MCS0498227.1"/>
    <property type="molecule type" value="Genomic_DNA"/>
</dbReference>
<dbReference type="InterPro" id="IPR008250">
    <property type="entry name" value="ATPase_P-typ_transduc_dom_A_sf"/>
</dbReference>
<feature type="transmembrane region" description="Helical" evidence="19">
    <location>
        <begin position="656"/>
        <end position="678"/>
    </location>
</feature>
<feature type="transmembrane region" description="Helical" evidence="19">
    <location>
        <begin position="65"/>
        <end position="88"/>
    </location>
</feature>
<evidence type="ECO:0000256" key="8">
    <source>
        <dbReference type="ARBA" id="ARBA00022553"/>
    </source>
</evidence>
<comment type="catalytic activity">
    <reaction evidence="17">
        <text>Mg(2+)(out) + ATP + H2O = Mg(2+)(in) + ADP + phosphate + H(+)</text>
        <dbReference type="Rhea" id="RHEA:10260"/>
        <dbReference type="ChEBI" id="CHEBI:15377"/>
        <dbReference type="ChEBI" id="CHEBI:15378"/>
        <dbReference type="ChEBI" id="CHEBI:18420"/>
        <dbReference type="ChEBI" id="CHEBI:30616"/>
        <dbReference type="ChEBI" id="CHEBI:43474"/>
        <dbReference type="ChEBI" id="CHEBI:456216"/>
        <dbReference type="EC" id="7.2.2.14"/>
    </reaction>
</comment>
<feature type="transmembrane region" description="Helical" evidence="19">
    <location>
        <begin position="253"/>
        <end position="275"/>
    </location>
</feature>
<evidence type="ECO:0000256" key="7">
    <source>
        <dbReference type="ARBA" id="ARBA00022519"/>
    </source>
</evidence>
<dbReference type="NCBIfam" id="TIGR01494">
    <property type="entry name" value="ATPase_P-type"/>
    <property type="match status" value="2"/>
</dbReference>
<evidence type="ECO:0000256" key="14">
    <source>
        <dbReference type="ARBA" id="ARBA00022989"/>
    </source>
</evidence>
<keyword evidence="13" id="KW-1278">Translocase</keyword>
<dbReference type="SFLD" id="SFLDF00027">
    <property type="entry name" value="p-type_atpase"/>
    <property type="match status" value="1"/>
</dbReference>
<evidence type="ECO:0000313" key="21">
    <source>
        <dbReference type="EMBL" id="MCS0498227.1"/>
    </source>
</evidence>
<comment type="function">
    <text evidence="1">Mediates magnesium influx to the cytosol.</text>
</comment>
<dbReference type="InterPro" id="IPR001757">
    <property type="entry name" value="P_typ_ATPase"/>
</dbReference>
<keyword evidence="6" id="KW-1003">Cell membrane</keyword>
<dbReference type="InterPro" id="IPR006068">
    <property type="entry name" value="ATPase_P-typ_cation-transptr_C"/>
</dbReference>
<comment type="catalytic activity">
    <reaction evidence="18">
        <text>ATP + H2O = ADP + phosphate + H(+)</text>
        <dbReference type="Rhea" id="RHEA:13065"/>
        <dbReference type="ChEBI" id="CHEBI:15377"/>
        <dbReference type="ChEBI" id="CHEBI:15378"/>
        <dbReference type="ChEBI" id="CHEBI:30616"/>
        <dbReference type="ChEBI" id="CHEBI:43474"/>
        <dbReference type="ChEBI" id="CHEBI:456216"/>
    </reaction>
</comment>
<feature type="transmembrane region" description="Helical" evidence="19">
    <location>
        <begin position="287"/>
        <end position="307"/>
    </location>
</feature>
<evidence type="ECO:0000256" key="11">
    <source>
        <dbReference type="ARBA" id="ARBA00022840"/>
    </source>
</evidence>
<dbReference type="InterPro" id="IPR059000">
    <property type="entry name" value="ATPase_P-type_domA"/>
</dbReference>
<dbReference type="Proteomes" id="UP001205337">
    <property type="component" value="Unassembled WGS sequence"/>
</dbReference>
<evidence type="ECO:0000256" key="6">
    <source>
        <dbReference type="ARBA" id="ARBA00022475"/>
    </source>
</evidence>
<keyword evidence="8" id="KW-0597">Phosphoprotein</keyword>
<keyword evidence="14 19" id="KW-1133">Transmembrane helix</keyword>
<dbReference type="SUPFAM" id="SSF81665">
    <property type="entry name" value="Calcium ATPase, transmembrane domain M"/>
    <property type="match status" value="1"/>
</dbReference>
<evidence type="ECO:0000256" key="18">
    <source>
        <dbReference type="ARBA" id="ARBA00049360"/>
    </source>
</evidence>
<dbReference type="Gene3D" id="1.20.1110.10">
    <property type="entry name" value="Calcium-transporting ATPase, transmembrane domain"/>
    <property type="match status" value="1"/>
</dbReference>
<comment type="caution">
    <text evidence="21">The sequence shown here is derived from an EMBL/GenBank/DDBJ whole genome shotgun (WGS) entry which is preliminary data.</text>
</comment>
<evidence type="ECO:0000313" key="22">
    <source>
        <dbReference type="Proteomes" id="UP001205337"/>
    </source>
</evidence>
<protein>
    <recommendedName>
        <fullName evidence="5">Magnesium-transporting ATPase, P-type 1</fullName>
        <ecNumber evidence="4">7.2.2.14</ecNumber>
    </recommendedName>
    <alternativeName>
        <fullName evidence="16">Mg(2+) transport ATPase, P-type 1</fullName>
    </alternativeName>
</protein>
<keyword evidence="22" id="KW-1185">Reference proteome</keyword>